<sequence length="279" mass="30443">MGRKSFSSFLIDFKAAEFLADPTPLASREVFWDPLNSSLQSSLRTFFRNKGTPVDAATVAELIPLCIQFDDICPISECHPNSWKPGDANTCQCTSGKSQADYTCPNKPSGMSLHCSCPSGWRGQCNNCLVKTSSINFIGEYSSSLPASTGNPTLGVFNIGEWEPTSYPSRLWIADISSTAIQTRKICPTCNNHTQRMGFKLFMVAIDALKHVRQEGQGEDARSRWCQTRGICADCLHPDQSPGSGLFVSFRNEHPDNADRKSSADYGPVAGTLTPQQGG</sequence>
<protein>
    <submittedName>
        <fullName evidence="2">Uncharacterized protein</fullName>
    </submittedName>
</protein>
<reference evidence="2 3" key="1">
    <citation type="journal article" date="2018" name="Nat. Ecol. Evol.">
        <title>Pezizomycetes genomes reveal the molecular basis of ectomycorrhizal truffle lifestyle.</title>
        <authorList>
            <person name="Murat C."/>
            <person name="Payen T."/>
            <person name="Noel B."/>
            <person name="Kuo A."/>
            <person name="Morin E."/>
            <person name="Chen J."/>
            <person name="Kohler A."/>
            <person name="Krizsan K."/>
            <person name="Balestrini R."/>
            <person name="Da Silva C."/>
            <person name="Montanini B."/>
            <person name="Hainaut M."/>
            <person name="Levati E."/>
            <person name="Barry K.W."/>
            <person name="Belfiori B."/>
            <person name="Cichocki N."/>
            <person name="Clum A."/>
            <person name="Dockter R.B."/>
            <person name="Fauchery L."/>
            <person name="Guy J."/>
            <person name="Iotti M."/>
            <person name="Le Tacon F."/>
            <person name="Lindquist E.A."/>
            <person name="Lipzen A."/>
            <person name="Malagnac F."/>
            <person name="Mello A."/>
            <person name="Molinier V."/>
            <person name="Miyauchi S."/>
            <person name="Poulain J."/>
            <person name="Riccioni C."/>
            <person name="Rubini A."/>
            <person name="Sitrit Y."/>
            <person name="Splivallo R."/>
            <person name="Traeger S."/>
            <person name="Wang M."/>
            <person name="Zifcakova L."/>
            <person name="Wipf D."/>
            <person name="Zambonelli A."/>
            <person name="Paolocci F."/>
            <person name="Nowrousian M."/>
            <person name="Ottonello S."/>
            <person name="Baldrian P."/>
            <person name="Spatafora J.W."/>
            <person name="Henrissat B."/>
            <person name="Nagy L.G."/>
            <person name="Aury J.M."/>
            <person name="Wincker P."/>
            <person name="Grigoriev I.V."/>
            <person name="Bonfante P."/>
            <person name="Martin F.M."/>
        </authorList>
    </citation>
    <scope>NUCLEOTIDE SEQUENCE [LARGE SCALE GENOMIC DNA]</scope>
    <source>
        <strain evidence="2 3">120613-1</strain>
    </source>
</reference>
<organism evidence="2 3">
    <name type="scientific">Choiromyces venosus 120613-1</name>
    <dbReference type="NCBI Taxonomy" id="1336337"/>
    <lineage>
        <taxon>Eukaryota</taxon>
        <taxon>Fungi</taxon>
        <taxon>Dikarya</taxon>
        <taxon>Ascomycota</taxon>
        <taxon>Pezizomycotina</taxon>
        <taxon>Pezizomycetes</taxon>
        <taxon>Pezizales</taxon>
        <taxon>Tuberaceae</taxon>
        <taxon>Choiromyces</taxon>
    </lineage>
</organism>
<keyword evidence="3" id="KW-1185">Reference proteome</keyword>
<accession>A0A3N4IWG1</accession>
<feature type="compositionally biased region" description="Basic and acidic residues" evidence="1">
    <location>
        <begin position="251"/>
        <end position="263"/>
    </location>
</feature>
<feature type="region of interest" description="Disordered" evidence="1">
    <location>
        <begin position="249"/>
        <end position="279"/>
    </location>
</feature>
<gene>
    <name evidence="2" type="ORF">L873DRAFT_1796583</name>
</gene>
<dbReference type="AlphaFoldDB" id="A0A3N4IWG1"/>
<proteinExistence type="predicted"/>
<name>A0A3N4IWG1_9PEZI</name>
<dbReference type="EMBL" id="ML120780">
    <property type="protein sequence ID" value="RPA88570.1"/>
    <property type="molecule type" value="Genomic_DNA"/>
</dbReference>
<dbReference type="Proteomes" id="UP000276215">
    <property type="component" value="Unassembled WGS sequence"/>
</dbReference>
<evidence type="ECO:0000313" key="2">
    <source>
        <dbReference type="EMBL" id="RPA88570.1"/>
    </source>
</evidence>
<evidence type="ECO:0000313" key="3">
    <source>
        <dbReference type="Proteomes" id="UP000276215"/>
    </source>
</evidence>
<evidence type="ECO:0000256" key="1">
    <source>
        <dbReference type="SAM" id="MobiDB-lite"/>
    </source>
</evidence>